<organism evidence="1">
    <name type="scientific">uncultured Vibrionales bacterium HF0010_22E23</name>
    <dbReference type="NCBI Taxonomy" id="710999"/>
    <lineage>
        <taxon>Bacteria</taxon>
        <taxon>Pseudomonadati</taxon>
        <taxon>Pseudomonadota</taxon>
        <taxon>Gammaproteobacteria</taxon>
        <taxon>Vibrionales</taxon>
        <taxon>environmental samples</taxon>
    </lineage>
</organism>
<accession>E0XRJ1</accession>
<dbReference type="AlphaFoldDB" id="E0XRJ1"/>
<dbReference type="EMBL" id="GU474852">
    <property type="protein sequence ID" value="ADI17032.1"/>
    <property type="molecule type" value="Genomic_DNA"/>
</dbReference>
<reference evidence="1" key="1">
    <citation type="journal article" date="2011" name="Environ. Microbiol.">
        <title>Time-series analyses of Monterey Bay coastal microbial picoplankton using a 'genome proxy' microarray.</title>
        <authorList>
            <person name="Rich V.I."/>
            <person name="Pham V.D."/>
            <person name="Eppley J."/>
            <person name="Shi Y."/>
            <person name="DeLong E.F."/>
        </authorList>
    </citation>
    <scope>NUCLEOTIDE SEQUENCE</scope>
</reference>
<sequence>MFYKRTCSPFLPLLFLKKRKHKAMNDFAGLKYVYLPMKDKPKNT</sequence>
<evidence type="ECO:0000313" key="1">
    <source>
        <dbReference type="EMBL" id="ADI17032.1"/>
    </source>
</evidence>
<proteinExistence type="predicted"/>
<name>E0XRJ1_9GAMM</name>
<protein>
    <submittedName>
        <fullName evidence="1">Uncharacterized protein</fullName>
    </submittedName>
</protein>